<organism evidence="2 3">
    <name type="scientific">Adineta ricciae</name>
    <name type="common">Rotifer</name>
    <dbReference type="NCBI Taxonomy" id="249248"/>
    <lineage>
        <taxon>Eukaryota</taxon>
        <taxon>Metazoa</taxon>
        <taxon>Spiralia</taxon>
        <taxon>Gnathifera</taxon>
        <taxon>Rotifera</taxon>
        <taxon>Eurotatoria</taxon>
        <taxon>Bdelloidea</taxon>
        <taxon>Adinetida</taxon>
        <taxon>Adinetidae</taxon>
        <taxon>Adineta</taxon>
    </lineage>
</organism>
<protein>
    <submittedName>
        <fullName evidence="2">Uncharacterized protein</fullName>
    </submittedName>
</protein>
<dbReference type="EMBL" id="CAJNOR010000105">
    <property type="protein sequence ID" value="CAF0798697.1"/>
    <property type="molecule type" value="Genomic_DNA"/>
</dbReference>
<dbReference type="PANTHER" id="PTHR31362">
    <property type="entry name" value="GLYCOSYLTRANSFERASE STELLO1-RELATED"/>
    <property type="match status" value="1"/>
</dbReference>
<proteinExistence type="predicted"/>
<dbReference type="PANTHER" id="PTHR31362:SF0">
    <property type="entry name" value="EXOSTOSIN DOMAIN-CONTAINING PROTEIN-RELATED"/>
    <property type="match status" value="1"/>
</dbReference>
<reference evidence="2" key="1">
    <citation type="submission" date="2021-02" db="EMBL/GenBank/DDBJ databases">
        <authorList>
            <person name="Nowell W R."/>
        </authorList>
    </citation>
    <scope>NUCLEOTIDE SEQUENCE</scope>
</reference>
<gene>
    <name evidence="2" type="ORF">XAT740_LOCUS2862</name>
</gene>
<comment type="caution">
    <text evidence="2">The sequence shown here is derived from an EMBL/GenBank/DDBJ whole genome shotgun (WGS) entry which is preliminary data.</text>
</comment>
<evidence type="ECO:0000313" key="2">
    <source>
        <dbReference type="EMBL" id="CAF0798697.1"/>
    </source>
</evidence>
<keyword evidence="3" id="KW-1185">Reference proteome</keyword>
<evidence type="ECO:0000313" key="3">
    <source>
        <dbReference type="Proteomes" id="UP000663828"/>
    </source>
</evidence>
<dbReference type="Proteomes" id="UP000663828">
    <property type="component" value="Unassembled WGS sequence"/>
</dbReference>
<keyword evidence="1" id="KW-1133">Transmembrane helix</keyword>
<name>A0A813SPH2_ADIRI</name>
<dbReference type="AlphaFoldDB" id="A0A813SPH2"/>
<sequence length="314" mass="37579">MFNTQIFQWKSFLILFFSILFLLFNFRRIFPQKLFRESRSDVKYIRSPFDRTLAFIRWNSAHIQRIPLIEKYRPFFNELHYSIPSFTNQVNLTADGLIKYDFPYKMVSETMEIILNGTYSSIQGILFFHFDAWINPFKFVGMNFENIWFLDSTVPPFICMKSEKEIFWWSDINGLQRISQKARKLLEEKHPKKYFIKDENEFCVGWSDIYYIPRRFFQDFILLSNIYHSVGTFHEIAIPTIVKIIDFTYRLSNSHSIITKISDCWGNCCSSGAKSIDLQIRRCGHRMDLNNEIIQQTFLRSLQSQFSLINKTFS</sequence>
<keyword evidence="1" id="KW-0812">Transmembrane</keyword>
<feature type="transmembrane region" description="Helical" evidence="1">
    <location>
        <begin position="6"/>
        <end position="26"/>
    </location>
</feature>
<evidence type="ECO:0000256" key="1">
    <source>
        <dbReference type="SAM" id="Phobius"/>
    </source>
</evidence>
<accession>A0A813SPH2</accession>
<dbReference type="InterPro" id="IPR005049">
    <property type="entry name" value="STL-like"/>
</dbReference>
<keyword evidence="1" id="KW-0472">Membrane</keyword>